<proteinExistence type="predicted"/>
<feature type="region of interest" description="Disordered" evidence="1">
    <location>
        <begin position="498"/>
        <end position="522"/>
    </location>
</feature>
<evidence type="ECO:0000313" key="2">
    <source>
        <dbReference type="EMBL" id="HIZ37202.1"/>
    </source>
</evidence>
<gene>
    <name evidence="2" type="ORF">H9815_15615</name>
</gene>
<sequence length="626" mass="67077">MEPAEQFGGVPGLSPGSGTEADGGRSPARSSSPGEPGRADGDRSPGEGSTPAEAGWVPPESDFFAVVDLHPAATVATASDGDLWPSAWADDGALYTACGDGLGFQPELAQWSDIVVNRIEGTPEHGLTGTRLAAGREVARVWTEPELYNSKPTGMIAVDGNDDGRDELYLAVQDLRCGSGPDTFNTAPAAGIVTSRDYGHTWTGPDEPMFTGRFTTVMFADLGQSNSGAAVLRDLLPDSPTDPADYAYAYGLDHNWRTSYSGVVPDPTELYLARVHRSRICEREAWEFCAGTDPDGFPGGRPRWSTELAEATPVLTDTRRVGTAPAAPMAPPPVPGTRLAQGGVVYNAGLGRFLYTSWTEHTFQFYEAPTPWGPWRHFLDHDFGPFPWTGPKSADAHHGGYGTTVPSKFISADGRRMWLQSNWFVTAGTYTGSTYHFSLRPLRLEPMPGSAVSAGGAAPVPGSAPPPDGSSPAPGANLARLPGVAAIARAARSGHLDVLNDGETDRAEDSWNGQHKEEDDHWGYTWPQPVRCTRLEFTSGPHDYGAGWFARTPRVQVRSGAGWQELHDVRVTPPYPQDWTATGTVTFTFTFPPVRTTGIRLVGPPGGWGEYTSISELAVYDDGDTE</sequence>
<protein>
    <submittedName>
        <fullName evidence="2">DUF4185 domain-containing protein</fullName>
    </submittedName>
</protein>
<feature type="region of interest" description="Disordered" evidence="1">
    <location>
        <begin position="1"/>
        <end position="58"/>
    </location>
</feature>
<accession>A0A9D2EH75</accession>
<dbReference type="EMBL" id="DXBY01000268">
    <property type="protein sequence ID" value="HIZ37202.1"/>
    <property type="molecule type" value="Genomic_DNA"/>
</dbReference>
<feature type="compositionally biased region" description="Low complexity" evidence="1">
    <location>
        <begin position="24"/>
        <end position="36"/>
    </location>
</feature>
<dbReference type="Gene3D" id="2.60.120.260">
    <property type="entry name" value="Galactose-binding domain-like"/>
    <property type="match status" value="1"/>
</dbReference>
<dbReference type="AlphaFoldDB" id="A0A9D2EH75"/>
<evidence type="ECO:0000313" key="3">
    <source>
        <dbReference type="Proteomes" id="UP000824037"/>
    </source>
</evidence>
<organism evidence="2 3">
    <name type="scientific">Candidatus Ruania gallistercoris</name>
    <dbReference type="NCBI Taxonomy" id="2838746"/>
    <lineage>
        <taxon>Bacteria</taxon>
        <taxon>Bacillati</taxon>
        <taxon>Actinomycetota</taxon>
        <taxon>Actinomycetes</taxon>
        <taxon>Micrococcales</taxon>
        <taxon>Ruaniaceae</taxon>
        <taxon>Ruania</taxon>
    </lineage>
</organism>
<evidence type="ECO:0000256" key="1">
    <source>
        <dbReference type="SAM" id="MobiDB-lite"/>
    </source>
</evidence>
<comment type="caution">
    <text evidence="2">The sequence shown here is derived from an EMBL/GenBank/DDBJ whole genome shotgun (WGS) entry which is preliminary data.</text>
</comment>
<dbReference type="Proteomes" id="UP000824037">
    <property type="component" value="Unassembled WGS sequence"/>
</dbReference>
<feature type="compositionally biased region" description="Low complexity" evidence="1">
    <location>
        <begin position="450"/>
        <end position="461"/>
    </location>
</feature>
<name>A0A9D2EH75_9MICO</name>
<reference evidence="2" key="1">
    <citation type="journal article" date="2021" name="PeerJ">
        <title>Extensive microbial diversity within the chicken gut microbiome revealed by metagenomics and culture.</title>
        <authorList>
            <person name="Gilroy R."/>
            <person name="Ravi A."/>
            <person name="Getino M."/>
            <person name="Pursley I."/>
            <person name="Horton D.L."/>
            <person name="Alikhan N.F."/>
            <person name="Baker D."/>
            <person name="Gharbi K."/>
            <person name="Hall N."/>
            <person name="Watson M."/>
            <person name="Adriaenssens E.M."/>
            <person name="Foster-Nyarko E."/>
            <person name="Jarju S."/>
            <person name="Secka A."/>
            <person name="Antonio M."/>
            <person name="Oren A."/>
            <person name="Chaudhuri R.R."/>
            <person name="La Ragione R."/>
            <person name="Hildebrand F."/>
            <person name="Pallen M.J."/>
        </authorList>
    </citation>
    <scope>NUCLEOTIDE SEQUENCE</scope>
    <source>
        <strain evidence="2">ChiGjej4B4-7305</strain>
    </source>
</reference>
<feature type="compositionally biased region" description="Basic and acidic residues" evidence="1">
    <location>
        <begin position="503"/>
        <end position="522"/>
    </location>
</feature>
<reference evidence="2" key="2">
    <citation type="submission" date="2021-04" db="EMBL/GenBank/DDBJ databases">
        <authorList>
            <person name="Gilroy R."/>
        </authorList>
    </citation>
    <scope>NUCLEOTIDE SEQUENCE</scope>
    <source>
        <strain evidence="2">ChiGjej4B4-7305</strain>
    </source>
</reference>
<feature type="region of interest" description="Disordered" evidence="1">
    <location>
        <begin position="450"/>
        <end position="477"/>
    </location>
</feature>